<keyword evidence="2" id="KW-0812">Transmembrane</keyword>
<dbReference type="Proteomes" id="UP000321726">
    <property type="component" value="Unassembled WGS sequence"/>
</dbReference>
<evidence type="ECO:0000313" key="4">
    <source>
        <dbReference type="EMBL" id="SHM47917.1"/>
    </source>
</evidence>
<dbReference type="EMBL" id="BJXU01000088">
    <property type="protein sequence ID" value="GEN24313.1"/>
    <property type="molecule type" value="Genomic_DNA"/>
</dbReference>
<dbReference type="AlphaFoldDB" id="A0A1M7J644"/>
<proteinExistence type="predicted"/>
<evidence type="ECO:0000313" key="5">
    <source>
        <dbReference type="Proteomes" id="UP000184123"/>
    </source>
</evidence>
<dbReference type="Proteomes" id="UP000184123">
    <property type="component" value="Unassembled WGS sequence"/>
</dbReference>
<name>A0A1M7J644_9GAMM</name>
<evidence type="ECO:0000313" key="3">
    <source>
        <dbReference type="EMBL" id="GEN24313.1"/>
    </source>
</evidence>
<evidence type="ECO:0000256" key="2">
    <source>
        <dbReference type="SAM" id="Phobius"/>
    </source>
</evidence>
<reference evidence="4 5" key="1">
    <citation type="submission" date="2016-11" db="EMBL/GenBank/DDBJ databases">
        <authorList>
            <person name="Jaros S."/>
            <person name="Januszkiewicz K."/>
            <person name="Wedrychowicz H."/>
        </authorList>
    </citation>
    <scope>NUCLEOTIDE SEQUENCE [LARGE SCALE GENOMIC DNA]</scope>
    <source>
        <strain evidence="4 5">DSM 4740</strain>
    </source>
</reference>
<gene>
    <name evidence="3" type="ORF">HCU01_22620</name>
    <name evidence="4" type="ORF">SAMN05660971_03104</name>
</gene>
<dbReference type="STRING" id="44933.SAMN05660971_03104"/>
<dbReference type="EMBL" id="FRCA01000008">
    <property type="protein sequence ID" value="SHM47917.1"/>
    <property type="molecule type" value="Genomic_DNA"/>
</dbReference>
<feature type="region of interest" description="Disordered" evidence="1">
    <location>
        <begin position="87"/>
        <end position="124"/>
    </location>
</feature>
<evidence type="ECO:0000313" key="6">
    <source>
        <dbReference type="Proteomes" id="UP000321726"/>
    </source>
</evidence>
<protein>
    <submittedName>
        <fullName evidence="4">Uncharacterized protein</fullName>
    </submittedName>
</protein>
<keyword evidence="2" id="KW-1133">Transmembrane helix</keyword>
<feature type="compositionally biased region" description="Polar residues" evidence="1">
    <location>
        <begin position="100"/>
        <end position="112"/>
    </location>
</feature>
<feature type="transmembrane region" description="Helical" evidence="2">
    <location>
        <begin position="45"/>
        <end position="76"/>
    </location>
</feature>
<sequence>MTTDHSRFRSGTEYRDNAAWRLASHWQQRAQEARPAGHLRGVKLALAWVLGCTMLLVATLLGVLFSLVGLLMLPLVRRRMKKRMEQARADHAEDIGPGWQKSQQQNPHQAQATDILEGQYEVKS</sequence>
<organism evidence="4 5">
    <name type="scientific">Halomonas cupida</name>
    <dbReference type="NCBI Taxonomy" id="44933"/>
    <lineage>
        <taxon>Bacteria</taxon>
        <taxon>Pseudomonadati</taxon>
        <taxon>Pseudomonadota</taxon>
        <taxon>Gammaproteobacteria</taxon>
        <taxon>Oceanospirillales</taxon>
        <taxon>Halomonadaceae</taxon>
        <taxon>Halomonas</taxon>
    </lineage>
</organism>
<dbReference type="OrthoDB" id="6183064at2"/>
<reference evidence="3 6" key="2">
    <citation type="submission" date="2019-07" db="EMBL/GenBank/DDBJ databases">
        <title>Whole genome shotgun sequence of Halomonas cupida NBRC 102219.</title>
        <authorList>
            <person name="Hosoyama A."/>
            <person name="Uohara A."/>
            <person name="Ohji S."/>
            <person name="Ichikawa N."/>
        </authorList>
    </citation>
    <scope>NUCLEOTIDE SEQUENCE [LARGE SCALE GENOMIC DNA]</scope>
    <source>
        <strain evidence="3 6">NBRC 102219</strain>
    </source>
</reference>
<accession>A0A1M7J644</accession>
<keyword evidence="6" id="KW-1185">Reference proteome</keyword>
<keyword evidence="2" id="KW-0472">Membrane</keyword>
<evidence type="ECO:0000256" key="1">
    <source>
        <dbReference type="SAM" id="MobiDB-lite"/>
    </source>
</evidence>
<dbReference type="RefSeq" id="WP_073436116.1">
    <property type="nucleotide sequence ID" value="NZ_BJXU01000088.1"/>
</dbReference>